<organism evidence="9 10">
    <name type="scientific">Scandinavium hiltneri</name>
    <dbReference type="NCBI Taxonomy" id="2926519"/>
    <lineage>
        <taxon>Bacteria</taxon>
        <taxon>Pseudomonadati</taxon>
        <taxon>Pseudomonadota</taxon>
        <taxon>Gammaproteobacteria</taxon>
        <taxon>Enterobacterales</taxon>
        <taxon>Enterobacteriaceae</taxon>
        <taxon>Scandinavium</taxon>
    </lineage>
</organism>
<evidence type="ECO:0000256" key="3">
    <source>
        <dbReference type="ARBA" id="ARBA00022729"/>
    </source>
</evidence>
<dbReference type="PRINTS" id="PR00969">
    <property type="entry name" value="CHAPERONPILI"/>
</dbReference>
<comment type="subcellular location">
    <subcellularLocation>
        <location evidence="1">Periplasm</location>
    </subcellularLocation>
</comment>
<reference evidence="9 10" key="1">
    <citation type="submission" date="2022-04" db="EMBL/GenBank/DDBJ databases">
        <title>Proposal of a three novel species of Scandinavium, Scandinavium hiltneri, Scandinavium manionii, Scandinavium tedordense.</title>
        <authorList>
            <person name="Maddock D.W."/>
            <person name="Brady C.L."/>
            <person name="Denman S."/>
            <person name="Arnold D."/>
        </authorList>
    </citation>
    <scope>NUCLEOTIDE SEQUENCE [LARGE SCALE GENOMIC DNA]</scope>
    <source>
        <strain evidence="9 10">H11S7</strain>
    </source>
</reference>
<name>A0ABT2E5H0_9ENTR</name>
<feature type="domain" description="Pili assembly chaperone C-terminal" evidence="8">
    <location>
        <begin position="160"/>
        <end position="216"/>
    </location>
</feature>
<proteinExistence type="inferred from homology"/>
<evidence type="ECO:0000256" key="1">
    <source>
        <dbReference type="ARBA" id="ARBA00004418"/>
    </source>
</evidence>
<evidence type="ECO:0000256" key="4">
    <source>
        <dbReference type="ARBA" id="ARBA00022764"/>
    </source>
</evidence>
<dbReference type="InterPro" id="IPR001829">
    <property type="entry name" value="Pili_assmbl_chaperone_bac"/>
</dbReference>
<evidence type="ECO:0000313" key="9">
    <source>
        <dbReference type="EMBL" id="MCS2163134.1"/>
    </source>
</evidence>
<keyword evidence="4" id="KW-0574">Periplasm</keyword>
<gene>
    <name evidence="9" type="ORF">MUU47_18810</name>
</gene>
<dbReference type="Gene3D" id="2.60.40.10">
    <property type="entry name" value="Immunoglobulins"/>
    <property type="match status" value="2"/>
</dbReference>
<keyword evidence="5" id="KW-0143">Chaperone</keyword>
<dbReference type="EMBL" id="JALIGE010000076">
    <property type="protein sequence ID" value="MCS2163134.1"/>
    <property type="molecule type" value="Genomic_DNA"/>
</dbReference>
<evidence type="ECO:0000259" key="8">
    <source>
        <dbReference type="Pfam" id="PF02753"/>
    </source>
</evidence>
<feature type="domain" description="Pili assembly chaperone N-terminal" evidence="7">
    <location>
        <begin position="20"/>
        <end position="137"/>
    </location>
</feature>
<dbReference type="InterPro" id="IPR050643">
    <property type="entry name" value="Periplasmic_pilus_chap"/>
</dbReference>
<dbReference type="PANTHER" id="PTHR30251:SF9">
    <property type="entry name" value="CHAPERONE PROTEIN CAF1M"/>
    <property type="match status" value="1"/>
</dbReference>
<evidence type="ECO:0000259" key="7">
    <source>
        <dbReference type="Pfam" id="PF00345"/>
    </source>
</evidence>
<comment type="caution">
    <text evidence="9">The sequence shown here is derived from an EMBL/GenBank/DDBJ whole genome shotgun (WGS) entry which is preliminary data.</text>
</comment>
<comment type="similarity">
    <text evidence="2">Belongs to the periplasmic pilus chaperone family.</text>
</comment>
<dbReference type="InterPro" id="IPR016147">
    <property type="entry name" value="Pili_assmbl_chaperone_N"/>
</dbReference>
<dbReference type="InterPro" id="IPR013783">
    <property type="entry name" value="Ig-like_fold"/>
</dbReference>
<dbReference type="InterPro" id="IPR016148">
    <property type="entry name" value="Pili_assmbl_chaperone_C"/>
</dbReference>
<keyword evidence="10" id="KW-1185">Reference proteome</keyword>
<dbReference type="RefSeq" id="WP_258989678.1">
    <property type="nucleotide sequence ID" value="NZ_JALIGE010000076.1"/>
</dbReference>
<evidence type="ECO:0000256" key="5">
    <source>
        <dbReference type="ARBA" id="ARBA00023186"/>
    </source>
</evidence>
<dbReference type="Pfam" id="PF02753">
    <property type="entry name" value="PapD_C"/>
    <property type="match status" value="1"/>
</dbReference>
<evidence type="ECO:0000256" key="2">
    <source>
        <dbReference type="ARBA" id="ARBA00007399"/>
    </source>
</evidence>
<dbReference type="InterPro" id="IPR008962">
    <property type="entry name" value="PapD-like_sf"/>
</dbReference>
<dbReference type="PANTHER" id="PTHR30251">
    <property type="entry name" value="PILUS ASSEMBLY CHAPERONE"/>
    <property type="match status" value="1"/>
</dbReference>
<dbReference type="SUPFAM" id="SSF49354">
    <property type="entry name" value="PapD-like"/>
    <property type="match status" value="1"/>
</dbReference>
<evidence type="ECO:0000313" key="10">
    <source>
        <dbReference type="Proteomes" id="UP001205357"/>
    </source>
</evidence>
<protein>
    <submittedName>
        <fullName evidence="9">Molecular chaperone</fullName>
    </submittedName>
</protein>
<sequence>MRKIIIATLFVATLPVAHAGVIIGGTRLIYNGAKKESSITITNPDDINYLIQSWVAPEHEGGSKAPFIITPPLFRLKGSQENILRVVKIPAQLPNDRESLFWLDIKSVPASKKSESSNTLQIAVKTRLKLIYRPNGISATPESVANKITWSKSGNTLKANNPTPFYMNFQQVTLNGKAISQANYLPPMSSQTYTLNAGMQGTTVAWSIINDYGGISKTFTASAH</sequence>
<accession>A0ABT2E5H0</accession>
<dbReference type="SUPFAM" id="SSF49584">
    <property type="entry name" value="Periplasmic chaperone C-domain"/>
    <property type="match status" value="1"/>
</dbReference>
<dbReference type="InterPro" id="IPR036316">
    <property type="entry name" value="Pili_assmbl_chap_C_dom_sf"/>
</dbReference>
<dbReference type="Pfam" id="PF00345">
    <property type="entry name" value="PapD_N"/>
    <property type="match status" value="1"/>
</dbReference>
<keyword evidence="3" id="KW-0732">Signal</keyword>
<dbReference type="Proteomes" id="UP001205357">
    <property type="component" value="Unassembled WGS sequence"/>
</dbReference>
<keyword evidence="6" id="KW-0393">Immunoglobulin domain</keyword>
<evidence type="ECO:0000256" key="6">
    <source>
        <dbReference type="ARBA" id="ARBA00023319"/>
    </source>
</evidence>